<evidence type="ECO:0008006" key="4">
    <source>
        <dbReference type="Google" id="ProtNLM"/>
    </source>
</evidence>
<accession>A0A9X4L0D9</accession>
<keyword evidence="1" id="KW-0732">Signal</keyword>
<protein>
    <recommendedName>
        <fullName evidence="4">WD40 repeat domain-containing protein</fullName>
    </recommendedName>
</protein>
<reference evidence="2" key="1">
    <citation type="submission" date="2022-10" db="EMBL/GenBank/DDBJ databases">
        <title>Comparative genomic analysis of Cohnella hashimotonis sp. nov., isolated from the International Space Station.</title>
        <authorList>
            <person name="Simpson A."/>
            <person name="Venkateswaran K."/>
        </authorList>
    </citation>
    <scope>NUCLEOTIDE SEQUENCE</scope>
    <source>
        <strain evidence="2">DSM 28161</strain>
    </source>
</reference>
<evidence type="ECO:0000313" key="3">
    <source>
        <dbReference type="Proteomes" id="UP001153404"/>
    </source>
</evidence>
<gene>
    <name evidence="2" type="ORF">OMP40_34875</name>
</gene>
<organism evidence="2 3">
    <name type="scientific">Cohnella rhizosphaerae</name>
    <dbReference type="NCBI Taxonomy" id="1457232"/>
    <lineage>
        <taxon>Bacteria</taxon>
        <taxon>Bacillati</taxon>
        <taxon>Bacillota</taxon>
        <taxon>Bacilli</taxon>
        <taxon>Bacillales</taxon>
        <taxon>Paenibacillaceae</taxon>
        <taxon>Cohnella</taxon>
    </lineage>
</organism>
<keyword evidence="3" id="KW-1185">Reference proteome</keyword>
<comment type="caution">
    <text evidence="2">The sequence shown here is derived from an EMBL/GenBank/DDBJ whole genome shotgun (WGS) entry which is preliminary data.</text>
</comment>
<feature type="signal peptide" evidence="1">
    <location>
        <begin position="1"/>
        <end position="24"/>
    </location>
</feature>
<dbReference type="AlphaFoldDB" id="A0A9X4L0D9"/>
<feature type="chain" id="PRO_5040990978" description="WD40 repeat domain-containing protein" evidence="1">
    <location>
        <begin position="25"/>
        <end position="68"/>
    </location>
</feature>
<evidence type="ECO:0000256" key="1">
    <source>
        <dbReference type="SAM" id="SignalP"/>
    </source>
</evidence>
<evidence type="ECO:0000313" key="2">
    <source>
        <dbReference type="EMBL" id="MDG0813893.1"/>
    </source>
</evidence>
<dbReference type="RefSeq" id="WP_277538356.1">
    <property type="nucleotide sequence ID" value="NZ_JAPDIA010000009.1"/>
</dbReference>
<dbReference type="EMBL" id="JAPDIA010000009">
    <property type="protein sequence ID" value="MDG0813893.1"/>
    <property type="molecule type" value="Genomic_DNA"/>
</dbReference>
<dbReference type="Proteomes" id="UP001153404">
    <property type="component" value="Unassembled WGS sequence"/>
</dbReference>
<name>A0A9X4L0D9_9BACL</name>
<sequence length="68" mass="6979">MRKIPWILLTLLLLLGLVPSAVSANSEWIIEGAGGITSISASADGSRLAVGTHGSKTNVYDQEGEAAA</sequence>
<proteinExistence type="predicted"/>